<comment type="caution">
    <text evidence="1">The sequence shown here is derived from an EMBL/GenBank/DDBJ whole genome shotgun (WGS) entry which is preliminary data.</text>
</comment>
<proteinExistence type="predicted"/>
<evidence type="ECO:0000313" key="1">
    <source>
        <dbReference type="EMBL" id="GAC21983.1"/>
    </source>
</evidence>
<keyword evidence="2" id="KW-1185">Reference proteome</keyword>
<reference evidence="1 2" key="1">
    <citation type="journal article" date="2017" name="Antonie Van Leeuwenhoek">
        <title>Rhizobium rhizosphaerae sp. nov., a novel species isolated from rice rhizosphere.</title>
        <authorList>
            <person name="Zhao J.J."/>
            <person name="Zhang J."/>
            <person name="Zhang R.J."/>
            <person name="Zhang C.W."/>
            <person name="Yin H.Q."/>
            <person name="Zhang X.X."/>
        </authorList>
    </citation>
    <scope>NUCLEOTIDE SEQUENCE [LARGE SCALE GENOMIC DNA]</scope>
    <source>
        <strain evidence="1 2">BSs20135</strain>
    </source>
</reference>
<gene>
    <name evidence="1" type="ORF">GARC_5048</name>
</gene>
<dbReference type="AlphaFoldDB" id="K6YZ02"/>
<evidence type="ECO:0000313" key="2">
    <source>
        <dbReference type="Proteomes" id="UP000006327"/>
    </source>
</evidence>
<accession>K6YZ02</accession>
<name>K6YZ02_9ALTE</name>
<dbReference type="EMBL" id="BAEO01000066">
    <property type="protein sequence ID" value="GAC21983.1"/>
    <property type="molecule type" value="Genomic_DNA"/>
</dbReference>
<organism evidence="1 2">
    <name type="scientific">Paraglaciecola arctica BSs20135</name>
    <dbReference type="NCBI Taxonomy" id="493475"/>
    <lineage>
        <taxon>Bacteria</taxon>
        <taxon>Pseudomonadati</taxon>
        <taxon>Pseudomonadota</taxon>
        <taxon>Gammaproteobacteria</taxon>
        <taxon>Alteromonadales</taxon>
        <taxon>Alteromonadaceae</taxon>
        <taxon>Paraglaciecola</taxon>
    </lineage>
</organism>
<protein>
    <submittedName>
        <fullName evidence="1">Uncharacterized protein</fullName>
    </submittedName>
</protein>
<sequence length="41" mass="4750">MRPRDFSLVDQSMDQQQNDGLFQAGYFVSKGIFLNKNAVKR</sequence>
<dbReference type="STRING" id="493475.GARC_5048"/>
<dbReference type="Proteomes" id="UP000006327">
    <property type="component" value="Unassembled WGS sequence"/>
</dbReference>